<keyword evidence="7" id="KW-0479">Metal-binding</keyword>
<gene>
    <name evidence="14" type="ORF">JF70_11170</name>
</gene>
<dbReference type="GO" id="GO:0008661">
    <property type="term" value="F:1-deoxy-D-xylulose-5-phosphate synthase activity"/>
    <property type="evidence" value="ECO:0007669"/>
    <property type="project" value="UniProtKB-EC"/>
</dbReference>
<sequence>MGKLLDSIDSPQDLKVLSLEELNQLADEIRQLLIRFCRRHGGHLGSNLATIEPIIALHYVFDMPHDHLIFDVSHQAYTHKILTGRRRAYTDPGSQEDLSGFTSPKESPYDDFMLGHTGTSIGLACGMAAQRNATGGKDNIIAFIGDGSLSSGPAFEGLDWAAEQGGNLIIVVNDNEMSIAENHGGLYRSLAALRASGGRSSDNPFRALGLDYRYVEKGNRIEDLIEAFRQVKDTDHPVVVHIHTRKGLGLGQGSQGQIGPTSITQSDGQTSHMTPLPDLPAEGPVEANHWQDGLDSLGRLPNSRKTYGRMAMQALEARFPQEPGLVVISPATPLSNGIDPDFRQRAGNHYRDVGIAESHAIAYAAGIAKAGGTPVVATSATFFQRAYDQIEQEMALNGSAVTLLVFSTGVAKTDATHSGTADMVMMRGIPGLICLAPTSGAEFLDMLAWATGPARQPVVIRVPGERTLATERVGKPMELAANPSKTNAECGSDAAPWDHYRILQEGKTVALLALGDALPLGCDLADSLERSTGLKPTLVDPHRYDSLDEQTLDTLTGSHSLVVTIEDGQLDGGWGQAVAAYYGPSQVHTLAFGAAKEFNDRVPKTTLLERYGMTVPAMTRAISDALTDQASWI</sequence>
<evidence type="ECO:0000256" key="3">
    <source>
        <dbReference type="ARBA" id="ARBA00011081"/>
    </source>
</evidence>
<accession>A0A0F4KWI6</accession>
<evidence type="ECO:0000313" key="14">
    <source>
        <dbReference type="EMBL" id="KJY50423.1"/>
    </source>
</evidence>
<dbReference type="RefSeq" id="WP_045935592.1">
    <property type="nucleotide sequence ID" value="NZ_KQ033885.1"/>
</dbReference>
<dbReference type="CDD" id="cd07033">
    <property type="entry name" value="TPP_PYR_DXS_TK_like"/>
    <property type="match status" value="1"/>
</dbReference>
<evidence type="ECO:0000256" key="7">
    <source>
        <dbReference type="ARBA" id="ARBA00022723"/>
    </source>
</evidence>
<evidence type="ECO:0000256" key="2">
    <source>
        <dbReference type="ARBA" id="ARBA00004980"/>
    </source>
</evidence>
<dbReference type="SMART" id="SM00861">
    <property type="entry name" value="Transket_pyr"/>
    <property type="match status" value="1"/>
</dbReference>
<dbReference type="InterPro" id="IPR005477">
    <property type="entry name" value="Dxylulose-5-P_synthase"/>
</dbReference>
<dbReference type="GO" id="GO:0019288">
    <property type="term" value="P:isopentenyl diphosphate biosynthetic process, methylerythritol 4-phosphate pathway"/>
    <property type="evidence" value="ECO:0007669"/>
    <property type="project" value="TreeGrafter"/>
</dbReference>
<dbReference type="GO" id="GO:0009228">
    <property type="term" value="P:thiamine biosynthetic process"/>
    <property type="evidence" value="ECO:0007669"/>
    <property type="project" value="UniProtKB-KW"/>
</dbReference>
<dbReference type="Pfam" id="PF02779">
    <property type="entry name" value="Transket_pyr"/>
    <property type="match status" value="1"/>
</dbReference>
<dbReference type="SUPFAM" id="SSF52518">
    <property type="entry name" value="Thiamin diphosphate-binding fold (THDP-binding)"/>
    <property type="match status" value="2"/>
</dbReference>
<evidence type="ECO:0000256" key="12">
    <source>
        <dbReference type="SAM" id="MobiDB-lite"/>
    </source>
</evidence>
<dbReference type="UniPathway" id="UPA00064">
    <property type="reaction ID" value="UER00091"/>
</dbReference>
<keyword evidence="11" id="KW-0414">Isoprene biosynthesis</keyword>
<evidence type="ECO:0000256" key="11">
    <source>
        <dbReference type="ARBA" id="ARBA00023229"/>
    </source>
</evidence>
<dbReference type="NCBIfam" id="NF003933">
    <property type="entry name" value="PRK05444.2-2"/>
    <property type="match status" value="1"/>
</dbReference>
<evidence type="ECO:0000256" key="6">
    <source>
        <dbReference type="ARBA" id="ARBA00022679"/>
    </source>
</evidence>
<dbReference type="PATRIC" id="fig|1684.5.peg.1173"/>
<evidence type="ECO:0000313" key="15">
    <source>
        <dbReference type="Proteomes" id="UP000033567"/>
    </source>
</evidence>
<evidence type="ECO:0000256" key="8">
    <source>
        <dbReference type="ARBA" id="ARBA00022842"/>
    </source>
</evidence>
<keyword evidence="9" id="KW-0784">Thiamine biosynthesis</keyword>
<dbReference type="GO" id="GO:0000287">
    <property type="term" value="F:magnesium ion binding"/>
    <property type="evidence" value="ECO:0007669"/>
    <property type="project" value="UniProtKB-ARBA"/>
</dbReference>
<comment type="cofactor">
    <cofactor evidence="1">
        <name>Mg(2+)</name>
        <dbReference type="ChEBI" id="CHEBI:18420"/>
    </cofactor>
</comment>
<evidence type="ECO:0000256" key="5">
    <source>
        <dbReference type="ARBA" id="ARBA00013150"/>
    </source>
</evidence>
<comment type="similarity">
    <text evidence="3">Belongs to the transketolase family. DXPS subfamily.</text>
</comment>
<evidence type="ECO:0000256" key="1">
    <source>
        <dbReference type="ARBA" id="ARBA00001946"/>
    </source>
</evidence>
<dbReference type="PANTHER" id="PTHR43322">
    <property type="entry name" value="1-D-DEOXYXYLULOSE 5-PHOSPHATE SYNTHASE-RELATED"/>
    <property type="match status" value="1"/>
</dbReference>
<dbReference type="InterPro" id="IPR033248">
    <property type="entry name" value="Transketolase_C"/>
</dbReference>
<dbReference type="GO" id="GO:0016114">
    <property type="term" value="P:terpenoid biosynthetic process"/>
    <property type="evidence" value="ECO:0007669"/>
    <property type="project" value="InterPro"/>
</dbReference>
<feature type="compositionally biased region" description="Polar residues" evidence="12">
    <location>
        <begin position="260"/>
        <end position="271"/>
    </location>
</feature>
<keyword evidence="10" id="KW-0786">Thiamine pyrophosphate</keyword>
<dbReference type="SUPFAM" id="SSF52922">
    <property type="entry name" value="TK C-terminal domain-like"/>
    <property type="match status" value="1"/>
</dbReference>
<comment type="caution">
    <text evidence="14">The sequence shown here is derived from an EMBL/GenBank/DDBJ whole genome shotgun (WGS) entry which is preliminary data.</text>
</comment>
<evidence type="ECO:0000256" key="10">
    <source>
        <dbReference type="ARBA" id="ARBA00023052"/>
    </source>
</evidence>
<comment type="pathway">
    <text evidence="2">Metabolic intermediate biosynthesis; 1-deoxy-D-xylulose 5-phosphate biosynthesis; 1-deoxy-D-xylulose 5-phosphate from D-glyceraldehyde 3-phosphate and pyruvate: step 1/1.</text>
</comment>
<dbReference type="CDD" id="cd02007">
    <property type="entry name" value="TPP_DXS"/>
    <property type="match status" value="1"/>
</dbReference>
<dbReference type="Pfam" id="PF13292">
    <property type="entry name" value="DXP_synthase_N"/>
    <property type="match status" value="1"/>
</dbReference>
<feature type="region of interest" description="Disordered" evidence="12">
    <location>
        <begin position="250"/>
        <end position="271"/>
    </location>
</feature>
<name>A0A0F4KWI6_9BIFI</name>
<evidence type="ECO:0000256" key="9">
    <source>
        <dbReference type="ARBA" id="ARBA00022977"/>
    </source>
</evidence>
<dbReference type="AlphaFoldDB" id="A0A0F4KWI6"/>
<dbReference type="Proteomes" id="UP000033567">
    <property type="component" value="Unassembled WGS sequence"/>
</dbReference>
<dbReference type="Gene3D" id="3.40.50.920">
    <property type="match status" value="1"/>
</dbReference>
<dbReference type="EMBL" id="JWMF01000007">
    <property type="protein sequence ID" value="KJY50423.1"/>
    <property type="molecule type" value="Genomic_DNA"/>
</dbReference>
<organism evidence="14 15">
    <name type="scientific">Bifidobacterium mellis</name>
    <dbReference type="NCBI Taxonomy" id="1293823"/>
    <lineage>
        <taxon>Bacteria</taxon>
        <taxon>Bacillati</taxon>
        <taxon>Actinomycetota</taxon>
        <taxon>Actinomycetes</taxon>
        <taxon>Bifidobacteriales</taxon>
        <taxon>Bifidobacteriaceae</taxon>
        <taxon>Bifidobacterium</taxon>
    </lineage>
</organism>
<dbReference type="Pfam" id="PF02780">
    <property type="entry name" value="Transketolase_C"/>
    <property type="match status" value="1"/>
</dbReference>
<evidence type="ECO:0000259" key="13">
    <source>
        <dbReference type="SMART" id="SM00861"/>
    </source>
</evidence>
<keyword evidence="6" id="KW-0808">Transferase</keyword>
<dbReference type="PANTHER" id="PTHR43322:SF1">
    <property type="entry name" value="1-DEOXY-D-XYLULOSE-5-PHOSPHATE SYNTHASE"/>
    <property type="match status" value="1"/>
</dbReference>
<dbReference type="GO" id="GO:0005829">
    <property type="term" value="C:cytosol"/>
    <property type="evidence" value="ECO:0007669"/>
    <property type="project" value="TreeGrafter"/>
</dbReference>
<dbReference type="InterPro" id="IPR005475">
    <property type="entry name" value="Transketolase-like_Pyr-bd"/>
</dbReference>
<feature type="domain" description="Transketolase-like pyrimidine-binding" evidence="13">
    <location>
        <begin position="305"/>
        <end position="470"/>
    </location>
</feature>
<protein>
    <recommendedName>
        <fullName evidence="5">1-deoxy-D-xylulose-5-phosphate synthase</fullName>
        <ecNumber evidence="5">2.2.1.7</ecNumber>
    </recommendedName>
</protein>
<dbReference type="InterPro" id="IPR009014">
    <property type="entry name" value="Transketo_C/PFOR_II"/>
</dbReference>
<keyword evidence="8" id="KW-0460">Magnesium</keyword>
<comment type="subunit">
    <text evidence="4">Homodimer.</text>
</comment>
<keyword evidence="15" id="KW-1185">Reference proteome</keyword>
<reference evidence="14 15" key="1">
    <citation type="submission" date="2014-12" db="EMBL/GenBank/DDBJ databases">
        <title>Comparative genomics of the lactic acid bacteria isolated from the honey bee gut.</title>
        <authorList>
            <person name="Ellegaard K.M."/>
            <person name="Tamarit D."/>
            <person name="Javelind E."/>
            <person name="Olofsson T."/>
            <person name="Andersson S.G."/>
            <person name="Vasquez A."/>
        </authorList>
    </citation>
    <scope>NUCLEOTIDE SEQUENCE [LARGE SCALE GENOMIC DNA]</scope>
    <source>
        <strain evidence="14 15">Bin7</strain>
    </source>
</reference>
<dbReference type="Gene3D" id="3.40.50.970">
    <property type="match status" value="2"/>
</dbReference>
<dbReference type="EC" id="2.2.1.7" evidence="5"/>
<dbReference type="InterPro" id="IPR029061">
    <property type="entry name" value="THDP-binding"/>
</dbReference>
<evidence type="ECO:0000256" key="4">
    <source>
        <dbReference type="ARBA" id="ARBA00011738"/>
    </source>
</evidence>
<proteinExistence type="inferred from homology"/>